<evidence type="ECO:0000256" key="2">
    <source>
        <dbReference type="ARBA" id="ARBA00022692"/>
    </source>
</evidence>
<evidence type="ECO:0000256" key="6">
    <source>
        <dbReference type="SAM" id="Phobius"/>
    </source>
</evidence>
<protein>
    <submittedName>
        <fullName evidence="8">Uncharacterized protein</fullName>
    </submittedName>
</protein>
<feature type="region of interest" description="Disordered" evidence="5">
    <location>
        <begin position="172"/>
        <end position="195"/>
    </location>
</feature>
<feature type="chain" id="PRO_5043013389" evidence="7">
    <location>
        <begin position="20"/>
        <end position="314"/>
    </location>
</feature>
<feature type="compositionally biased region" description="Low complexity" evidence="5">
    <location>
        <begin position="181"/>
        <end position="195"/>
    </location>
</feature>
<dbReference type="Gene3D" id="1.20.1280.290">
    <property type="match status" value="1"/>
</dbReference>
<comment type="subcellular location">
    <subcellularLocation>
        <location evidence="1">Membrane</location>
        <topology evidence="1">Multi-pass membrane protein</topology>
    </subcellularLocation>
</comment>
<keyword evidence="4 6" id="KW-0472">Membrane</keyword>
<dbReference type="SMART" id="SM00679">
    <property type="entry name" value="CTNS"/>
    <property type="match status" value="1"/>
</dbReference>
<feature type="signal peptide" evidence="7">
    <location>
        <begin position="1"/>
        <end position="19"/>
    </location>
</feature>
<keyword evidence="3 6" id="KW-1133">Transmembrane helix</keyword>
<dbReference type="Proteomes" id="UP001310890">
    <property type="component" value="Unassembled WGS sequence"/>
</dbReference>
<evidence type="ECO:0000256" key="4">
    <source>
        <dbReference type="ARBA" id="ARBA00023136"/>
    </source>
</evidence>
<evidence type="ECO:0000256" key="5">
    <source>
        <dbReference type="SAM" id="MobiDB-lite"/>
    </source>
</evidence>
<feature type="transmembrane region" description="Helical" evidence="6">
    <location>
        <begin position="29"/>
        <end position="50"/>
    </location>
</feature>
<dbReference type="InterPro" id="IPR006603">
    <property type="entry name" value="PQ-loop_rpt"/>
</dbReference>
<evidence type="ECO:0000256" key="3">
    <source>
        <dbReference type="ARBA" id="ARBA00022989"/>
    </source>
</evidence>
<dbReference type="Pfam" id="PF04193">
    <property type="entry name" value="PQ-loop"/>
    <property type="match status" value="1"/>
</dbReference>
<proteinExistence type="predicted"/>
<evidence type="ECO:0000256" key="7">
    <source>
        <dbReference type="SAM" id="SignalP"/>
    </source>
</evidence>
<accession>A0AAN7TGT2</accession>
<name>A0AAN7TGT2_9PEZI</name>
<comment type="caution">
    <text evidence="8">The sequence shown here is derived from an EMBL/GenBank/DDBJ whole genome shotgun (WGS) entry which is preliminary data.</text>
</comment>
<gene>
    <name evidence="8" type="ORF">LTR62_002402</name>
</gene>
<keyword evidence="7" id="KW-0732">Signal</keyword>
<reference evidence="8" key="1">
    <citation type="submission" date="2023-08" db="EMBL/GenBank/DDBJ databases">
        <title>Black Yeasts Isolated from many extreme environments.</title>
        <authorList>
            <person name="Coleine C."/>
            <person name="Stajich J.E."/>
            <person name="Selbmann L."/>
        </authorList>
    </citation>
    <scope>NUCLEOTIDE SEQUENCE</scope>
    <source>
        <strain evidence="8">CCFEE 5401</strain>
    </source>
</reference>
<sequence length="314" mass="33974">MAILAALLLALGVLEQLIAIWKRQNVEGISFLFCGIDALGDLTSIVSVVFQPKLKVVGLIAYTVEFVLWLGVFACGGYFKLLPWVTCKMENITTPKTQGSSIITATRLHRTPSQETIASSQHEGSVGSAPQSLIYPNAPMNTPYARSAASTMDPADVDACNLAAKLKSMPSTLEEVTPPASSHGHSSGKTSSSSSGTVVKDFGVWHDPPKSLAWYAKLIEGRLAFGRIREPPITPTSVKKSGDNSPPAADMFPEHSTWATVAEEDTMVGLKRLTMLAKDEHKLNPKKTVDQYFSERLAKLIKDAELKFDVGTLQ</sequence>
<feature type="transmembrane region" description="Helical" evidence="6">
    <location>
        <begin position="57"/>
        <end position="79"/>
    </location>
</feature>
<dbReference type="AlphaFoldDB" id="A0AAN7TGT2"/>
<evidence type="ECO:0000313" key="8">
    <source>
        <dbReference type="EMBL" id="KAK5114467.1"/>
    </source>
</evidence>
<evidence type="ECO:0000256" key="1">
    <source>
        <dbReference type="ARBA" id="ARBA00004141"/>
    </source>
</evidence>
<dbReference type="EMBL" id="JAVRRL010000017">
    <property type="protein sequence ID" value="KAK5114467.1"/>
    <property type="molecule type" value="Genomic_DNA"/>
</dbReference>
<evidence type="ECO:0000313" key="9">
    <source>
        <dbReference type="Proteomes" id="UP001310890"/>
    </source>
</evidence>
<organism evidence="8 9">
    <name type="scientific">Meristemomyces frigidus</name>
    <dbReference type="NCBI Taxonomy" id="1508187"/>
    <lineage>
        <taxon>Eukaryota</taxon>
        <taxon>Fungi</taxon>
        <taxon>Dikarya</taxon>
        <taxon>Ascomycota</taxon>
        <taxon>Pezizomycotina</taxon>
        <taxon>Dothideomycetes</taxon>
        <taxon>Dothideomycetidae</taxon>
        <taxon>Mycosphaerellales</taxon>
        <taxon>Teratosphaeriaceae</taxon>
        <taxon>Meristemomyces</taxon>
    </lineage>
</organism>
<keyword evidence="2 6" id="KW-0812">Transmembrane</keyword>
<dbReference type="GO" id="GO:0016020">
    <property type="term" value="C:membrane"/>
    <property type="evidence" value="ECO:0007669"/>
    <property type="project" value="UniProtKB-SubCell"/>
</dbReference>